<dbReference type="PATRIC" id="fig|28892.9.peg.2640"/>
<dbReference type="OrthoDB" id="147504at2157"/>
<dbReference type="Pfam" id="PF08241">
    <property type="entry name" value="Methyltransf_11"/>
    <property type="match status" value="1"/>
</dbReference>
<dbReference type="InterPro" id="IPR013216">
    <property type="entry name" value="Methyltransf_11"/>
</dbReference>
<keyword evidence="2" id="KW-0808">Transferase</keyword>
<dbReference type="Gene3D" id="3.40.50.150">
    <property type="entry name" value="Vaccinia Virus protein VP39"/>
    <property type="match status" value="1"/>
</dbReference>
<feature type="domain" description="Methyltransferase type 11" evidence="1">
    <location>
        <begin position="44"/>
        <end position="128"/>
    </location>
</feature>
<gene>
    <name evidence="2" type="ORF">Metli_2443</name>
</gene>
<keyword evidence="3" id="KW-1185">Reference proteome</keyword>
<dbReference type="CDD" id="cd02440">
    <property type="entry name" value="AdoMet_MTases"/>
    <property type="match status" value="1"/>
</dbReference>
<evidence type="ECO:0000313" key="3">
    <source>
        <dbReference type="Proteomes" id="UP000005095"/>
    </source>
</evidence>
<protein>
    <submittedName>
        <fullName evidence="2">Methyltransferase type 11</fullName>
    </submittedName>
</protein>
<organism evidence="2 3">
    <name type="scientific">Methanofollis liminatans DSM 4140</name>
    <dbReference type="NCBI Taxonomy" id="28892"/>
    <lineage>
        <taxon>Archaea</taxon>
        <taxon>Methanobacteriati</taxon>
        <taxon>Methanobacteriota</taxon>
        <taxon>Stenosarchaea group</taxon>
        <taxon>Methanomicrobia</taxon>
        <taxon>Methanomicrobiales</taxon>
        <taxon>Methanomicrobiaceae</taxon>
        <taxon>Methanofollis</taxon>
    </lineage>
</organism>
<dbReference type="Proteomes" id="UP000005095">
    <property type="component" value="Chromosome"/>
</dbReference>
<dbReference type="STRING" id="28892.Metli_2443"/>
<keyword evidence="2" id="KW-0489">Methyltransferase</keyword>
<dbReference type="InterPro" id="IPR029063">
    <property type="entry name" value="SAM-dependent_MTases_sf"/>
</dbReference>
<dbReference type="GO" id="GO:0008757">
    <property type="term" value="F:S-adenosylmethionine-dependent methyltransferase activity"/>
    <property type="evidence" value="ECO:0007669"/>
    <property type="project" value="InterPro"/>
</dbReference>
<dbReference type="RefSeq" id="WP_004040757.1">
    <property type="nucleotide sequence ID" value="NZ_CM001555.1"/>
</dbReference>
<dbReference type="GO" id="GO:0032259">
    <property type="term" value="P:methylation"/>
    <property type="evidence" value="ECO:0007669"/>
    <property type="project" value="UniProtKB-KW"/>
</dbReference>
<dbReference type="HOGENOM" id="CLU_037990_14_1_2"/>
<evidence type="ECO:0000259" key="1">
    <source>
        <dbReference type="Pfam" id="PF08241"/>
    </source>
</evidence>
<reference evidence="2 3" key="1">
    <citation type="submission" date="2011-08" db="EMBL/GenBank/DDBJ databases">
        <title>The complete genome of Methanofollis liminatans DSM 4140.</title>
        <authorList>
            <consortium name="US DOE Joint Genome Institute (JGI-PGF)"/>
            <person name="Lucas S."/>
            <person name="Han J."/>
            <person name="Lapidus A."/>
            <person name="Bruce D."/>
            <person name="Goodwin L."/>
            <person name="Pitluck S."/>
            <person name="Peters L."/>
            <person name="Kyrpides N."/>
            <person name="Mavromatis K."/>
            <person name="Ivanova N."/>
            <person name="Mikhailova N."/>
            <person name="Lu M."/>
            <person name="Detter J.C."/>
            <person name="Tapia R."/>
            <person name="Han C."/>
            <person name="Land M."/>
            <person name="Hauser L."/>
            <person name="Markowitz V."/>
            <person name="Cheng J.-F."/>
            <person name="Hugenholtz P."/>
            <person name="Woyke T."/>
            <person name="Wu D."/>
            <person name="Spring S."/>
            <person name="Schuler E."/>
            <person name="Brambilla E."/>
            <person name="Klenk H.-P."/>
            <person name="Eisen J.A."/>
        </authorList>
    </citation>
    <scope>NUCLEOTIDE SEQUENCE [LARGE SCALE GENOMIC DNA]</scope>
    <source>
        <strain evidence="2 3">DSM 4140</strain>
    </source>
</reference>
<sequence length="189" mass="21471">MPQDVFEEYAKDYDRWFDEHRDVYLSELARIRTVLPPLDNRSIEVGVGSGRFAAPLGITLGIEPSRALGLMARDRGIEIIRGRAEDLPIKERSCSSVLLVTVLCFLDNPALALREIHRILIPDGFIIVAFIIRGGRIHQKYILDGMKGKFLSRARFYSPEEVVALLKETWFRVVRIDSRAGFCIIAAQK</sequence>
<evidence type="ECO:0000313" key="2">
    <source>
        <dbReference type="EMBL" id="EJG08380.1"/>
    </source>
</evidence>
<dbReference type="EMBL" id="CM001555">
    <property type="protein sequence ID" value="EJG08380.1"/>
    <property type="molecule type" value="Genomic_DNA"/>
</dbReference>
<dbReference type="SUPFAM" id="SSF53335">
    <property type="entry name" value="S-adenosyl-L-methionine-dependent methyltransferases"/>
    <property type="match status" value="1"/>
</dbReference>
<dbReference type="AlphaFoldDB" id="J1L6F1"/>
<accession>J1L6F1</accession>
<name>J1L6F1_9EURY</name>
<proteinExistence type="predicted"/>